<sequence length="93" mass="10280">MATTRIMPLHIGKGRTERQAVSDIIDYVANPQKTDNGRLITGFACDSRVADAEFLLAKREYISTTGRVRGADDVLAYHVRQSFVPGEITPEEA</sequence>
<comment type="caution">
    <text evidence="1">The sequence shown here is derived from an EMBL/GenBank/DDBJ whole genome shotgun (WGS) entry which is preliminary data.</text>
</comment>
<organism evidence="1 2">
    <name type="scientific">Hominisplanchenecus murintestinalis</name>
    <dbReference type="NCBI Taxonomy" id="2941517"/>
    <lineage>
        <taxon>Bacteria</taxon>
        <taxon>Bacillati</taxon>
        <taxon>Bacillota</taxon>
        <taxon>Clostridia</taxon>
        <taxon>Lachnospirales</taxon>
        <taxon>Lachnospiraceae</taxon>
        <taxon>Hominisplanchenecus</taxon>
    </lineage>
</organism>
<accession>A0AC61QV13</accession>
<dbReference type="EMBL" id="SRZB01000070">
    <property type="protein sequence ID" value="TGX96294.1"/>
    <property type="molecule type" value="Genomic_DNA"/>
</dbReference>
<protein>
    <submittedName>
        <fullName evidence="1">Relaxase</fullName>
    </submittedName>
</protein>
<feature type="non-terminal residue" evidence="1">
    <location>
        <position position="93"/>
    </location>
</feature>
<name>A0AC61QV13_9FIRM</name>
<keyword evidence="2" id="KW-1185">Reference proteome</keyword>
<reference evidence="1" key="1">
    <citation type="submission" date="2019-04" db="EMBL/GenBank/DDBJ databases">
        <title>Microbes associate with the intestines of laboratory mice.</title>
        <authorList>
            <person name="Navarre W."/>
            <person name="Wong E."/>
            <person name="Huang K."/>
            <person name="Tropini C."/>
            <person name="Ng K."/>
            <person name="Yu B."/>
        </authorList>
    </citation>
    <scope>NUCLEOTIDE SEQUENCE</scope>
    <source>
        <strain evidence="1">NM72_1-8</strain>
    </source>
</reference>
<evidence type="ECO:0000313" key="1">
    <source>
        <dbReference type="EMBL" id="TGX96294.1"/>
    </source>
</evidence>
<gene>
    <name evidence="1" type="ORF">E5357_16580</name>
</gene>
<evidence type="ECO:0000313" key="2">
    <source>
        <dbReference type="Proteomes" id="UP000307720"/>
    </source>
</evidence>
<proteinExistence type="predicted"/>
<dbReference type="Proteomes" id="UP000307720">
    <property type="component" value="Unassembled WGS sequence"/>
</dbReference>